<proteinExistence type="predicted"/>
<organism evidence="1 2">
    <name type="scientific">Dreissena polymorpha</name>
    <name type="common">Zebra mussel</name>
    <name type="synonym">Mytilus polymorpha</name>
    <dbReference type="NCBI Taxonomy" id="45954"/>
    <lineage>
        <taxon>Eukaryota</taxon>
        <taxon>Metazoa</taxon>
        <taxon>Spiralia</taxon>
        <taxon>Lophotrochozoa</taxon>
        <taxon>Mollusca</taxon>
        <taxon>Bivalvia</taxon>
        <taxon>Autobranchia</taxon>
        <taxon>Heteroconchia</taxon>
        <taxon>Euheterodonta</taxon>
        <taxon>Imparidentia</taxon>
        <taxon>Neoheterodontei</taxon>
        <taxon>Myida</taxon>
        <taxon>Dreissenoidea</taxon>
        <taxon>Dreissenidae</taxon>
        <taxon>Dreissena</taxon>
    </lineage>
</organism>
<reference evidence="1" key="1">
    <citation type="journal article" date="2019" name="bioRxiv">
        <title>The Genome of the Zebra Mussel, Dreissena polymorpha: A Resource for Invasive Species Research.</title>
        <authorList>
            <person name="McCartney M.A."/>
            <person name="Auch B."/>
            <person name="Kono T."/>
            <person name="Mallez S."/>
            <person name="Zhang Y."/>
            <person name="Obille A."/>
            <person name="Becker A."/>
            <person name="Abrahante J.E."/>
            <person name="Garbe J."/>
            <person name="Badalamenti J.P."/>
            <person name="Herman A."/>
            <person name="Mangelson H."/>
            <person name="Liachko I."/>
            <person name="Sullivan S."/>
            <person name="Sone E.D."/>
            <person name="Koren S."/>
            <person name="Silverstein K.A.T."/>
            <person name="Beckman K.B."/>
            <person name="Gohl D.M."/>
        </authorList>
    </citation>
    <scope>NUCLEOTIDE SEQUENCE</scope>
    <source>
        <strain evidence="1">Duluth1</strain>
        <tissue evidence="1">Whole animal</tissue>
    </source>
</reference>
<evidence type="ECO:0000313" key="2">
    <source>
        <dbReference type="Proteomes" id="UP000828390"/>
    </source>
</evidence>
<gene>
    <name evidence="1" type="ORF">DPMN_158324</name>
</gene>
<keyword evidence="2" id="KW-1185">Reference proteome</keyword>
<reference evidence="1" key="2">
    <citation type="submission" date="2020-11" db="EMBL/GenBank/DDBJ databases">
        <authorList>
            <person name="McCartney M.A."/>
            <person name="Auch B."/>
            <person name="Kono T."/>
            <person name="Mallez S."/>
            <person name="Becker A."/>
            <person name="Gohl D.M."/>
            <person name="Silverstein K.A.T."/>
            <person name="Koren S."/>
            <person name="Bechman K.B."/>
            <person name="Herman A."/>
            <person name="Abrahante J.E."/>
            <person name="Garbe J."/>
        </authorList>
    </citation>
    <scope>NUCLEOTIDE SEQUENCE</scope>
    <source>
        <strain evidence="1">Duluth1</strain>
        <tissue evidence="1">Whole animal</tissue>
    </source>
</reference>
<evidence type="ECO:0000313" key="1">
    <source>
        <dbReference type="EMBL" id="KAH3780508.1"/>
    </source>
</evidence>
<dbReference type="EMBL" id="JAIWYP010000008">
    <property type="protein sequence ID" value="KAH3780508.1"/>
    <property type="molecule type" value="Genomic_DNA"/>
</dbReference>
<comment type="caution">
    <text evidence="1">The sequence shown here is derived from an EMBL/GenBank/DDBJ whole genome shotgun (WGS) entry which is preliminary data.</text>
</comment>
<name>A0A9D4EJL6_DREPO</name>
<accession>A0A9D4EJL6</accession>
<sequence length="137" mass="15746">MRLVKIIDFDRTDSGEAQEGQGRMYYDTSTVVNSELVEQFLGTIDRYSVSDSSRKDYTDDSQYVQSTSFGRQTPAEILNNQYKSVCTKEDPNEKKLLKALNVNKAGGPDSIPNKELAPPIYKNFTNRLEKRKRYIYI</sequence>
<protein>
    <submittedName>
        <fullName evidence="1">Uncharacterized protein</fullName>
    </submittedName>
</protein>
<dbReference type="AlphaFoldDB" id="A0A9D4EJL6"/>
<dbReference type="Proteomes" id="UP000828390">
    <property type="component" value="Unassembled WGS sequence"/>
</dbReference>